<protein>
    <submittedName>
        <fullName evidence="2">Uncharacterized protein</fullName>
    </submittedName>
</protein>
<name>A0A1A8XEE8_PLAOA</name>
<sequence>MARSVAKKKKTSNAITQLNISFPAYKTKNNIAPKIEAKMRPQMRPKISTKTEDKTRKTVRAKVEAKFSPQVTSTFPSTSHPTARMKDAHRRGKNGDLKFLLGKQTLQGEICKKKKKKNSLSKGDNKRVLNALEEEEKEEVTKITCNPKIIVRSSDGKNRHPCVEKKLKSNISKKIKSQKSGSSLSDVNSEKRKNIFSLRKRGPRKCRNKLEGSHLLDIIGERNFDRINNAKNVNSSHNSNHKLSIEKTNNREGNEIGIGMKNIFKYHPYKFETSYKFLKKKKMISKMCKYIENNSIFSKKGHSSMICGGRRKKKGLVLQKRGINSLPKNDSSTVCKSKDKNYTHRDIKTCKELMMALNRSSVIIFTKGRKKKTRKNTKRGKNA</sequence>
<dbReference type="EMBL" id="FLQV01003228">
    <property type="protein sequence ID" value="SBT02255.1"/>
    <property type="molecule type" value="Genomic_DNA"/>
</dbReference>
<dbReference type="Proteomes" id="UP000078546">
    <property type="component" value="Unassembled WGS sequence"/>
</dbReference>
<evidence type="ECO:0000313" key="3">
    <source>
        <dbReference type="Proteomes" id="UP000078546"/>
    </source>
</evidence>
<feature type="compositionally biased region" description="Polar residues" evidence="1">
    <location>
        <begin position="69"/>
        <end position="81"/>
    </location>
</feature>
<gene>
    <name evidence="2" type="ORF">POVCU1_074800</name>
</gene>
<evidence type="ECO:0000256" key="1">
    <source>
        <dbReference type="SAM" id="MobiDB-lite"/>
    </source>
</evidence>
<proteinExistence type="predicted"/>
<feature type="region of interest" description="Disordered" evidence="1">
    <location>
        <begin position="169"/>
        <end position="190"/>
    </location>
</feature>
<accession>A0A1A8XEE8</accession>
<evidence type="ECO:0000313" key="2">
    <source>
        <dbReference type="EMBL" id="SBT02255.1"/>
    </source>
</evidence>
<dbReference type="AlphaFoldDB" id="A0A1A8XEE8"/>
<feature type="region of interest" description="Disordered" evidence="1">
    <location>
        <begin position="68"/>
        <end position="93"/>
    </location>
</feature>
<organism evidence="2 3">
    <name type="scientific">Plasmodium ovale curtisi</name>
    <dbReference type="NCBI Taxonomy" id="864141"/>
    <lineage>
        <taxon>Eukaryota</taxon>
        <taxon>Sar</taxon>
        <taxon>Alveolata</taxon>
        <taxon>Apicomplexa</taxon>
        <taxon>Aconoidasida</taxon>
        <taxon>Haemosporida</taxon>
        <taxon>Plasmodiidae</taxon>
        <taxon>Plasmodium</taxon>
        <taxon>Plasmodium (Plasmodium)</taxon>
    </lineage>
</organism>
<reference evidence="3" key="1">
    <citation type="submission" date="2016-05" db="EMBL/GenBank/DDBJ databases">
        <authorList>
            <person name="Naeem Raeece"/>
        </authorList>
    </citation>
    <scope>NUCLEOTIDE SEQUENCE [LARGE SCALE GENOMIC DNA]</scope>
</reference>